<reference evidence="3 4" key="1">
    <citation type="journal article" date="2023" name="Limnol Oceanogr Lett">
        <title>Environmental adaptations by the intertidal Antarctic cyanobacterium Halotia branconii CENA392 as revealed using long-read genome sequencing.</title>
        <authorList>
            <person name="Dextro R.B."/>
            <person name="Delbaje E."/>
            <person name="Freitas P.N.N."/>
            <person name="Geraldes V."/>
            <person name="Pinto E."/>
            <person name="Long P.F."/>
            <person name="Fiore M.F."/>
        </authorList>
    </citation>
    <scope>NUCLEOTIDE SEQUENCE [LARGE SCALE GENOMIC DNA]</scope>
    <source>
        <strain evidence="3 4">CENA392</strain>
    </source>
</reference>
<keyword evidence="2" id="KW-1133">Transmembrane helix</keyword>
<keyword evidence="2" id="KW-0812">Transmembrane</keyword>
<evidence type="ECO:0000313" key="4">
    <source>
        <dbReference type="Proteomes" id="UP001223520"/>
    </source>
</evidence>
<dbReference type="KEGG" id="hbq:QI031_08895"/>
<protein>
    <submittedName>
        <fullName evidence="3">Uncharacterized protein</fullName>
    </submittedName>
</protein>
<feature type="transmembrane region" description="Helical" evidence="2">
    <location>
        <begin position="101"/>
        <end position="122"/>
    </location>
</feature>
<feature type="coiled-coil region" evidence="1">
    <location>
        <begin position="179"/>
        <end position="206"/>
    </location>
</feature>
<keyword evidence="4" id="KW-1185">Reference proteome</keyword>
<dbReference type="EMBL" id="CP124543">
    <property type="protein sequence ID" value="WGV27583.1"/>
    <property type="molecule type" value="Genomic_DNA"/>
</dbReference>
<evidence type="ECO:0000313" key="3">
    <source>
        <dbReference type="EMBL" id="WGV27583.1"/>
    </source>
</evidence>
<keyword evidence="2" id="KW-0472">Membrane</keyword>
<name>A0AAJ6NVN7_9CYAN</name>
<sequence length="234" mass="26372">MTPQVDIHLPDEVLQRWQNIKDFVGENVDSLTNSAQQVRESLRETTTTTLEQSWQTAEQVKNTTSGVVQSAIVASFDDWLIQHPAFLQLLQILGWAANHPIISLVILLFGIALVWSIIKAIMRLIEQASWSILQVPLRLIQVLIKAIVLSLLKISSFTIQKIKGTQTTDNLSTNSLTIYQSKQQRLAEISSRLEVIKQEQNELLQEAADLISSDSNEIKIPTIKQLKTVESHLD</sequence>
<evidence type="ECO:0000256" key="2">
    <source>
        <dbReference type="SAM" id="Phobius"/>
    </source>
</evidence>
<proteinExistence type="predicted"/>
<accession>A0AAJ6NVN7</accession>
<organism evidence="3 4">
    <name type="scientific">Halotia branconii CENA392</name>
    <dbReference type="NCBI Taxonomy" id="1539056"/>
    <lineage>
        <taxon>Bacteria</taxon>
        <taxon>Bacillati</taxon>
        <taxon>Cyanobacteriota</taxon>
        <taxon>Cyanophyceae</taxon>
        <taxon>Nostocales</taxon>
        <taxon>Nodulariaceae</taxon>
        <taxon>Halotia</taxon>
    </lineage>
</organism>
<keyword evidence="1" id="KW-0175">Coiled coil</keyword>
<dbReference type="AlphaFoldDB" id="A0AAJ6NVN7"/>
<dbReference type="Proteomes" id="UP001223520">
    <property type="component" value="Chromosome"/>
</dbReference>
<evidence type="ECO:0000256" key="1">
    <source>
        <dbReference type="SAM" id="Coils"/>
    </source>
</evidence>
<gene>
    <name evidence="3" type="ORF">QI031_08895</name>
</gene>
<dbReference type="RefSeq" id="WP_281484822.1">
    <property type="nucleotide sequence ID" value="NZ_CP124543.1"/>
</dbReference>